<sequence length="61" mass="6787">MQEARGDQLKGSIFIIAVGCRLIQSSFFISPSFRDCDGSGLGTQNCLREENVQSYQKKDRG</sequence>
<evidence type="ECO:0000313" key="1">
    <source>
        <dbReference type="EMBL" id="KAK8950151.1"/>
    </source>
</evidence>
<evidence type="ECO:0000313" key="2">
    <source>
        <dbReference type="Proteomes" id="UP001412067"/>
    </source>
</evidence>
<reference evidence="1 2" key="1">
    <citation type="journal article" date="2022" name="Nat. Plants">
        <title>Genomes of leafy and leafless Platanthera orchids illuminate the evolution of mycoheterotrophy.</title>
        <authorList>
            <person name="Li M.H."/>
            <person name="Liu K.W."/>
            <person name="Li Z."/>
            <person name="Lu H.C."/>
            <person name="Ye Q.L."/>
            <person name="Zhang D."/>
            <person name="Wang J.Y."/>
            <person name="Li Y.F."/>
            <person name="Zhong Z.M."/>
            <person name="Liu X."/>
            <person name="Yu X."/>
            <person name="Liu D.K."/>
            <person name="Tu X.D."/>
            <person name="Liu B."/>
            <person name="Hao Y."/>
            <person name="Liao X.Y."/>
            <person name="Jiang Y.T."/>
            <person name="Sun W.H."/>
            <person name="Chen J."/>
            <person name="Chen Y.Q."/>
            <person name="Ai Y."/>
            <person name="Zhai J.W."/>
            <person name="Wu S.S."/>
            <person name="Zhou Z."/>
            <person name="Hsiao Y.Y."/>
            <person name="Wu W.L."/>
            <person name="Chen Y.Y."/>
            <person name="Lin Y.F."/>
            <person name="Hsu J.L."/>
            <person name="Li C.Y."/>
            <person name="Wang Z.W."/>
            <person name="Zhao X."/>
            <person name="Zhong W.Y."/>
            <person name="Ma X.K."/>
            <person name="Ma L."/>
            <person name="Huang J."/>
            <person name="Chen G.Z."/>
            <person name="Huang M.Z."/>
            <person name="Huang L."/>
            <person name="Peng D.H."/>
            <person name="Luo Y.B."/>
            <person name="Zou S.Q."/>
            <person name="Chen S.P."/>
            <person name="Lan S."/>
            <person name="Tsai W.C."/>
            <person name="Van de Peer Y."/>
            <person name="Liu Z.J."/>
        </authorList>
    </citation>
    <scope>NUCLEOTIDE SEQUENCE [LARGE SCALE GENOMIC DNA]</scope>
    <source>
        <strain evidence="1">Lor288</strain>
    </source>
</reference>
<organism evidence="1 2">
    <name type="scientific">Platanthera guangdongensis</name>
    <dbReference type="NCBI Taxonomy" id="2320717"/>
    <lineage>
        <taxon>Eukaryota</taxon>
        <taxon>Viridiplantae</taxon>
        <taxon>Streptophyta</taxon>
        <taxon>Embryophyta</taxon>
        <taxon>Tracheophyta</taxon>
        <taxon>Spermatophyta</taxon>
        <taxon>Magnoliopsida</taxon>
        <taxon>Liliopsida</taxon>
        <taxon>Asparagales</taxon>
        <taxon>Orchidaceae</taxon>
        <taxon>Orchidoideae</taxon>
        <taxon>Orchideae</taxon>
        <taxon>Orchidinae</taxon>
        <taxon>Platanthera</taxon>
    </lineage>
</organism>
<gene>
    <name evidence="1" type="ORF">KSP40_PGU003313</name>
</gene>
<dbReference type="Proteomes" id="UP001412067">
    <property type="component" value="Unassembled WGS sequence"/>
</dbReference>
<protein>
    <submittedName>
        <fullName evidence="1">Uncharacterized protein</fullName>
    </submittedName>
</protein>
<accession>A0ABR2LTD4</accession>
<keyword evidence="2" id="KW-1185">Reference proteome</keyword>
<proteinExistence type="predicted"/>
<name>A0ABR2LTD4_9ASPA</name>
<dbReference type="EMBL" id="JBBWWR010000015">
    <property type="protein sequence ID" value="KAK8950151.1"/>
    <property type="molecule type" value="Genomic_DNA"/>
</dbReference>
<comment type="caution">
    <text evidence="1">The sequence shown here is derived from an EMBL/GenBank/DDBJ whole genome shotgun (WGS) entry which is preliminary data.</text>
</comment>